<evidence type="ECO:0000313" key="2">
    <source>
        <dbReference type="Proteomes" id="UP000807306"/>
    </source>
</evidence>
<dbReference type="Gene3D" id="3.30.710.10">
    <property type="entry name" value="Potassium Channel Kv1.1, Chain A"/>
    <property type="match status" value="1"/>
</dbReference>
<evidence type="ECO:0008006" key="3">
    <source>
        <dbReference type="Google" id="ProtNLM"/>
    </source>
</evidence>
<keyword evidence="2" id="KW-1185">Reference proteome</keyword>
<accession>A0A9P6JMA7</accession>
<reference evidence="1" key="1">
    <citation type="submission" date="2020-11" db="EMBL/GenBank/DDBJ databases">
        <authorList>
            <consortium name="DOE Joint Genome Institute"/>
            <person name="Ahrendt S."/>
            <person name="Riley R."/>
            <person name="Andreopoulos W."/>
            <person name="Labutti K."/>
            <person name="Pangilinan J."/>
            <person name="Ruiz-Duenas F.J."/>
            <person name="Barrasa J.M."/>
            <person name="Sanchez-Garcia M."/>
            <person name="Camarero S."/>
            <person name="Miyauchi S."/>
            <person name="Serrano A."/>
            <person name="Linde D."/>
            <person name="Babiker R."/>
            <person name="Drula E."/>
            <person name="Ayuso-Fernandez I."/>
            <person name="Pacheco R."/>
            <person name="Padilla G."/>
            <person name="Ferreira P."/>
            <person name="Barriuso J."/>
            <person name="Kellner H."/>
            <person name="Castanera R."/>
            <person name="Alfaro M."/>
            <person name="Ramirez L."/>
            <person name="Pisabarro A.G."/>
            <person name="Kuo A."/>
            <person name="Tritt A."/>
            <person name="Lipzen A."/>
            <person name="He G."/>
            <person name="Yan M."/>
            <person name="Ng V."/>
            <person name="Cullen D."/>
            <person name="Martin F."/>
            <person name="Rosso M.-N."/>
            <person name="Henrissat B."/>
            <person name="Hibbett D."/>
            <person name="Martinez A.T."/>
            <person name="Grigoriev I.V."/>
        </authorList>
    </citation>
    <scope>NUCLEOTIDE SEQUENCE</scope>
    <source>
        <strain evidence="1">CBS 506.95</strain>
    </source>
</reference>
<dbReference type="SUPFAM" id="SSF54695">
    <property type="entry name" value="POZ domain"/>
    <property type="match status" value="1"/>
</dbReference>
<organism evidence="1 2">
    <name type="scientific">Crepidotus variabilis</name>
    <dbReference type="NCBI Taxonomy" id="179855"/>
    <lineage>
        <taxon>Eukaryota</taxon>
        <taxon>Fungi</taxon>
        <taxon>Dikarya</taxon>
        <taxon>Basidiomycota</taxon>
        <taxon>Agaricomycotina</taxon>
        <taxon>Agaricomycetes</taxon>
        <taxon>Agaricomycetidae</taxon>
        <taxon>Agaricales</taxon>
        <taxon>Agaricineae</taxon>
        <taxon>Crepidotaceae</taxon>
        <taxon>Crepidotus</taxon>
    </lineage>
</organism>
<dbReference type="AlphaFoldDB" id="A0A9P6JMA7"/>
<dbReference type="Proteomes" id="UP000807306">
    <property type="component" value="Unassembled WGS sequence"/>
</dbReference>
<dbReference type="OrthoDB" id="3184970at2759"/>
<sequence length="294" mass="33737">MASSTILNTTTSIRVHPDFDQNDSDLTIQSSDGIQFRLKRCYLAATTGAFPGTEIETLNEITYLTESSSVLTTLFQFTYPRKHPWIRDLSFSEMAAVAESAEKYQVFAAMNVCHMRMSEFLPEHGAEILTHAVKHDYPDLVELVIPLLARADLIKTLEKLPLAWALPWCRFSQAWNKIFDEVLNVVFELPESPEQDSCNNPSSTNTTCNKCRFTLIKWIREVKNDQTLTKLWEDCEAAKELYKSEESDDSSMYYGQNRGKPLCKTCFNTCLHLNYVVEELEQRMNAIPPFKTFI</sequence>
<name>A0A9P6JMA7_9AGAR</name>
<dbReference type="InterPro" id="IPR011333">
    <property type="entry name" value="SKP1/BTB/POZ_sf"/>
</dbReference>
<proteinExistence type="predicted"/>
<dbReference type="EMBL" id="MU157877">
    <property type="protein sequence ID" value="KAF9525946.1"/>
    <property type="molecule type" value="Genomic_DNA"/>
</dbReference>
<evidence type="ECO:0000313" key="1">
    <source>
        <dbReference type="EMBL" id="KAF9525946.1"/>
    </source>
</evidence>
<gene>
    <name evidence="1" type="ORF">CPB83DRAFT_858663</name>
</gene>
<protein>
    <recommendedName>
        <fullName evidence="3">BTB domain-containing protein</fullName>
    </recommendedName>
</protein>
<comment type="caution">
    <text evidence="1">The sequence shown here is derived from an EMBL/GenBank/DDBJ whole genome shotgun (WGS) entry which is preliminary data.</text>
</comment>